<dbReference type="Proteomes" id="UP000093902">
    <property type="component" value="Unassembled WGS sequence"/>
</dbReference>
<proteinExistence type="predicted"/>
<evidence type="ECO:0000256" key="4">
    <source>
        <dbReference type="ARBA" id="ARBA00023033"/>
    </source>
</evidence>
<sequence>MDVWLSLPFLPAEGLVALTLAAERAGVTGVALSEHPAVPAEFSSPYPYGGGRPASLPTDTLLPDPIVAIAGLAARTSSIRFMTAVLLAPLRHPVMLAKESATAAAMAGGRFELGVGVGWLREEYEALGNEWFSSRGAVLDEMLGLIPKLWTGAPVAHEGRFFTFDAVAVNPTPPGPIPIFVGGTSEVAARRCAAVADGWVGANHTVEDVAAMMGRLETARSALNAPSRPFTTRTGLRGAVTPESVRALRDVGVDSLLLAPWQVGERRPSIHSLDIGAIAEALPNLVDMITNT</sequence>
<dbReference type="OrthoDB" id="3206024at2"/>
<evidence type="ECO:0000256" key="3">
    <source>
        <dbReference type="ARBA" id="ARBA00023002"/>
    </source>
</evidence>
<keyword evidence="1" id="KW-0285">Flavoprotein</keyword>
<protein>
    <recommendedName>
        <fullName evidence="5">Luciferase-like domain-containing protein</fullName>
    </recommendedName>
</protein>
<dbReference type="GO" id="GO:0046306">
    <property type="term" value="P:alkanesulfonate catabolic process"/>
    <property type="evidence" value="ECO:0007669"/>
    <property type="project" value="TreeGrafter"/>
</dbReference>
<feature type="domain" description="Luciferase-like" evidence="5">
    <location>
        <begin position="13"/>
        <end position="250"/>
    </location>
</feature>
<dbReference type="PANTHER" id="PTHR42847">
    <property type="entry name" value="ALKANESULFONATE MONOOXYGENASE"/>
    <property type="match status" value="1"/>
</dbReference>
<name>A0A1A0QZ75_MYCPR</name>
<evidence type="ECO:0000256" key="1">
    <source>
        <dbReference type="ARBA" id="ARBA00022630"/>
    </source>
</evidence>
<keyword evidence="2" id="KW-0288">FMN</keyword>
<dbReference type="GO" id="GO:0008726">
    <property type="term" value="F:alkanesulfonate monooxygenase activity"/>
    <property type="evidence" value="ECO:0007669"/>
    <property type="project" value="TreeGrafter"/>
</dbReference>
<gene>
    <name evidence="6" type="ORF">A5792_25790</name>
</gene>
<dbReference type="InterPro" id="IPR011251">
    <property type="entry name" value="Luciferase-like_dom"/>
</dbReference>
<reference evidence="7" key="1">
    <citation type="submission" date="2016-06" db="EMBL/GenBank/DDBJ databases">
        <authorList>
            <person name="Sutton G."/>
            <person name="Brinkac L."/>
            <person name="Sanka R."/>
            <person name="Adams M."/>
            <person name="Lau E."/>
            <person name="Mehaffy C."/>
            <person name="Tameris M."/>
            <person name="Hatherill M."/>
            <person name="Hanekom W."/>
            <person name="Mahomed H."/>
            <person name="Mcshane H."/>
        </authorList>
    </citation>
    <scope>NUCLEOTIDE SEQUENCE [LARGE SCALE GENOMIC DNA]</scope>
    <source>
        <strain evidence="7">852002-51209_SCH5440388</strain>
    </source>
</reference>
<evidence type="ECO:0000256" key="2">
    <source>
        <dbReference type="ARBA" id="ARBA00022643"/>
    </source>
</evidence>
<dbReference type="PANTHER" id="PTHR42847:SF4">
    <property type="entry name" value="ALKANESULFONATE MONOOXYGENASE-RELATED"/>
    <property type="match status" value="1"/>
</dbReference>
<organism evidence="6 7">
    <name type="scientific">Mycolicibacterium peregrinum</name>
    <name type="common">Mycobacterium peregrinum</name>
    <dbReference type="NCBI Taxonomy" id="43304"/>
    <lineage>
        <taxon>Bacteria</taxon>
        <taxon>Bacillati</taxon>
        <taxon>Actinomycetota</taxon>
        <taxon>Actinomycetes</taxon>
        <taxon>Mycobacteriales</taxon>
        <taxon>Mycobacteriaceae</taxon>
        <taxon>Mycolicibacterium</taxon>
    </lineage>
</organism>
<dbReference type="AlphaFoldDB" id="A0A1A0QZ75"/>
<dbReference type="SUPFAM" id="SSF51679">
    <property type="entry name" value="Bacterial luciferase-like"/>
    <property type="match status" value="1"/>
</dbReference>
<accession>A0A1A0QZ75</accession>
<evidence type="ECO:0000313" key="7">
    <source>
        <dbReference type="Proteomes" id="UP000093902"/>
    </source>
</evidence>
<dbReference type="InterPro" id="IPR050172">
    <property type="entry name" value="SsuD_RutA_monooxygenase"/>
</dbReference>
<evidence type="ECO:0000259" key="5">
    <source>
        <dbReference type="Pfam" id="PF00296"/>
    </source>
</evidence>
<dbReference type="Gene3D" id="3.20.20.30">
    <property type="entry name" value="Luciferase-like domain"/>
    <property type="match status" value="1"/>
</dbReference>
<dbReference type="EMBL" id="LZSO01000031">
    <property type="protein sequence ID" value="OBB27218.1"/>
    <property type="molecule type" value="Genomic_DNA"/>
</dbReference>
<dbReference type="InterPro" id="IPR019921">
    <property type="entry name" value="Lucif-like_OxRdtase_Rv2161c"/>
</dbReference>
<dbReference type="NCBIfam" id="TIGR03619">
    <property type="entry name" value="F420_Rv2161c"/>
    <property type="match status" value="1"/>
</dbReference>
<evidence type="ECO:0000313" key="6">
    <source>
        <dbReference type="EMBL" id="OBB27218.1"/>
    </source>
</evidence>
<keyword evidence="4" id="KW-0503">Monooxygenase</keyword>
<dbReference type="InterPro" id="IPR036661">
    <property type="entry name" value="Luciferase-like_sf"/>
</dbReference>
<comment type="caution">
    <text evidence="6">The sequence shown here is derived from an EMBL/GenBank/DDBJ whole genome shotgun (WGS) entry which is preliminary data.</text>
</comment>
<keyword evidence="3" id="KW-0560">Oxidoreductase</keyword>
<dbReference type="RefSeq" id="WP_064934074.1">
    <property type="nucleotide sequence ID" value="NZ_LZSO01000031.1"/>
</dbReference>
<dbReference type="Pfam" id="PF00296">
    <property type="entry name" value="Bac_luciferase"/>
    <property type="match status" value="1"/>
</dbReference>